<feature type="region of interest" description="Disordered" evidence="1">
    <location>
        <begin position="124"/>
        <end position="156"/>
    </location>
</feature>
<proteinExistence type="predicted"/>
<dbReference type="AlphaFoldDB" id="A0AA35UWT5"/>
<name>A0AA35UWT5_LACSI</name>
<gene>
    <name evidence="2" type="ORF">LSALG_LOCUS6604</name>
</gene>
<keyword evidence="3" id="KW-1185">Reference proteome</keyword>
<evidence type="ECO:0000313" key="3">
    <source>
        <dbReference type="Proteomes" id="UP001177003"/>
    </source>
</evidence>
<evidence type="ECO:0000256" key="1">
    <source>
        <dbReference type="SAM" id="MobiDB-lite"/>
    </source>
</evidence>
<dbReference type="Proteomes" id="UP001177003">
    <property type="component" value="Chromosome 0"/>
</dbReference>
<feature type="region of interest" description="Disordered" evidence="1">
    <location>
        <begin position="34"/>
        <end position="84"/>
    </location>
</feature>
<protein>
    <submittedName>
        <fullName evidence="2">Uncharacterized protein</fullName>
    </submittedName>
</protein>
<accession>A0AA35UWT5</accession>
<dbReference type="EMBL" id="OX465086">
    <property type="protein sequence ID" value="CAI9266029.1"/>
    <property type="molecule type" value="Genomic_DNA"/>
</dbReference>
<sequence>MHPELERTPDTLDVKLLETEGVETVGNPIAMEAEEHLVPSKSNLSFSFEVSDDDDDDDEDEDKDDEVDDDDDDDDDVFVFEPSKEPVNEAVISLARTEKGINIFKQTNDPTPEQMEALIEKFHPTARKPPQAVLVTTESPSGSDKDDSNTSLMPRK</sequence>
<organism evidence="2 3">
    <name type="scientific">Lactuca saligna</name>
    <name type="common">Willowleaf lettuce</name>
    <dbReference type="NCBI Taxonomy" id="75948"/>
    <lineage>
        <taxon>Eukaryota</taxon>
        <taxon>Viridiplantae</taxon>
        <taxon>Streptophyta</taxon>
        <taxon>Embryophyta</taxon>
        <taxon>Tracheophyta</taxon>
        <taxon>Spermatophyta</taxon>
        <taxon>Magnoliopsida</taxon>
        <taxon>eudicotyledons</taxon>
        <taxon>Gunneridae</taxon>
        <taxon>Pentapetalae</taxon>
        <taxon>asterids</taxon>
        <taxon>campanulids</taxon>
        <taxon>Asterales</taxon>
        <taxon>Asteraceae</taxon>
        <taxon>Cichorioideae</taxon>
        <taxon>Cichorieae</taxon>
        <taxon>Lactucinae</taxon>
        <taxon>Lactuca</taxon>
    </lineage>
</organism>
<evidence type="ECO:0000313" key="2">
    <source>
        <dbReference type="EMBL" id="CAI9266029.1"/>
    </source>
</evidence>
<feature type="compositionally biased region" description="Acidic residues" evidence="1">
    <location>
        <begin position="50"/>
        <end position="78"/>
    </location>
</feature>
<reference evidence="2" key="1">
    <citation type="submission" date="2023-04" db="EMBL/GenBank/DDBJ databases">
        <authorList>
            <person name="Vijverberg K."/>
            <person name="Xiong W."/>
            <person name="Schranz E."/>
        </authorList>
    </citation>
    <scope>NUCLEOTIDE SEQUENCE</scope>
</reference>